<keyword evidence="4" id="KW-1185">Reference proteome</keyword>
<proteinExistence type="predicted"/>
<protein>
    <recommendedName>
        <fullName evidence="2">Integrase catalytic domain-containing protein</fullName>
    </recommendedName>
</protein>
<dbReference type="Pfam" id="PF13683">
    <property type="entry name" value="rve_3"/>
    <property type="match status" value="1"/>
</dbReference>
<dbReference type="AlphaFoldDB" id="A0A919MU36"/>
<reference evidence="3" key="1">
    <citation type="submission" date="2021-01" db="EMBL/GenBank/DDBJ databases">
        <title>Whole genome shotgun sequence of Actinoplanes rishiriensis NBRC 108556.</title>
        <authorList>
            <person name="Komaki H."/>
            <person name="Tamura T."/>
        </authorList>
    </citation>
    <scope>NUCLEOTIDE SEQUENCE</scope>
    <source>
        <strain evidence="3">NBRC 108556</strain>
    </source>
</reference>
<name>A0A919MU36_9ACTN</name>
<dbReference type="InterPro" id="IPR001584">
    <property type="entry name" value="Integrase_cat-core"/>
</dbReference>
<comment type="caution">
    <text evidence="3">The sequence shown here is derived from an EMBL/GenBank/DDBJ whole genome shotgun (WGS) entry which is preliminary data.</text>
</comment>
<evidence type="ECO:0000256" key="1">
    <source>
        <dbReference type="SAM" id="MobiDB-lite"/>
    </source>
</evidence>
<organism evidence="3 4">
    <name type="scientific">Paractinoplanes rishiriensis</name>
    <dbReference type="NCBI Taxonomy" id="1050105"/>
    <lineage>
        <taxon>Bacteria</taxon>
        <taxon>Bacillati</taxon>
        <taxon>Actinomycetota</taxon>
        <taxon>Actinomycetes</taxon>
        <taxon>Micromonosporales</taxon>
        <taxon>Micromonosporaceae</taxon>
        <taxon>Paractinoplanes</taxon>
    </lineage>
</organism>
<evidence type="ECO:0000313" key="3">
    <source>
        <dbReference type="EMBL" id="GIE94929.1"/>
    </source>
</evidence>
<evidence type="ECO:0000313" key="4">
    <source>
        <dbReference type="Proteomes" id="UP000636960"/>
    </source>
</evidence>
<gene>
    <name evidence="3" type="ORF">Ari01nite_23940</name>
</gene>
<feature type="region of interest" description="Disordered" evidence="1">
    <location>
        <begin position="30"/>
        <end position="56"/>
    </location>
</feature>
<sequence>MRRECDRILIVNDRHLTIVLAEYTAHYNRHRPHRALAQRPPDPPPAGPRKDAGKIRRRPILGGLINEYAQAA</sequence>
<accession>A0A919MU36</accession>
<dbReference type="EMBL" id="BOMV01000021">
    <property type="protein sequence ID" value="GIE94929.1"/>
    <property type="molecule type" value="Genomic_DNA"/>
</dbReference>
<dbReference type="Proteomes" id="UP000636960">
    <property type="component" value="Unassembled WGS sequence"/>
</dbReference>
<evidence type="ECO:0000259" key="2">
    <source>
        <dbReference type="Pfam" id="PF13683"/>
    </source>
</evidence>
<dbReference type="GO" id="GO:0015074">
    <property type="term" value="P:DNA integration"/>
    <property type="evidence" value="ECO:0007669"/>
    <property type="project" value="InterPro"/>
</dbReference>
<feature type="domain" description="Integrase catalytic" evidence="2">
    <location>
        <begin position="2"/>
        <end position="41"/>
    </location>
</feature>